<feature type="domain" description="AB hydrolase-1" evidence="1">
    <location>
        <begin position="54"/>
        <end position="258"/>
    </location>
</feature>
<dbReference type="GO" id="GO:0016020">
    <property type="term" value="C:membrane"/>
    <property type="evidence" value="ECO:0007669"/>
    <property type="project" value="TreeGrafter"/>
</dbReference>
<name>A0A4S4M367_9AGAM</name>
<accession>A0A4S4M367</accession>
<dbReference type="GO" id="GO:0046464">
    <property type="term" value="P:acylglycerol catabolic process"/>
    <property type="evidence" value="ECO:0007669"/>
    <property type="project" value="TreeGrafter"/>
</dbReference>
<evidence type="ECO:0000259" key="1">
    <source>
        <dbReference type="Pfam" id="PF00561"/>
    </source>
</evidence>
<dbReference type="SUPFAM" id="SSF53474">
    <property type="entry name" value="alpha/beta-Hydrolases"/>
    <property type="match status" value="1"/>
</dbReference>
<dbReference type="Pfam" id="PF00561">
    <property type="entry name" value="Abhydrolase_1"/>
    <property type="match status" value="1"/>
</dbReference>
<sequence length="330" mass="36456">MPFIDIKCTAGPLHLYYTISTPTNPHADSIDASLPTVIFLHPVYISQQIFHLQFSDPILRRFNLVALDSRLHGESTGPVPKSFDLAAAAEDLFQFMEALNLPPCHLVGLSMGACIALQLAIDYPEKALSVVKLSPSSWEEPEAVLLGRIEIYKYWAAAFSDPNHVDQDLLTDAIYGVLQLGFNNAKSKFITAQVFPSYFPCGAVMPSKNFIPWSSTFFAKRKQFPPETLARIRCPVLLVHCGNDIAYPVEQAEEVQEALREAGVEVVLKSVPDACQYCIVSHPKEINTLLHDWLLSNLKEAPPPIPDVVTSPYEELLGNVSGSDSDSSDE</sequence>
<reference evidence="2 3" key="1">
    <citation type="submission" date="2019-02" db="EMBL/GenBank/DDBJ databases">
        <title>Genome sequencing of the rare red list fungi Bondarzewia mesenterica.</title>
        <authorList>
            <person name="Buettner E."/>
            <person name="Kellner H."/>
        </authorList>
    </citation>
    <scope>NUCLEOTIDE SEQUENCE [LARGE SCALE GENOMIC DNA]</scope>
    <source>
        <strain evidence="2 3">DSM 108281</strain>
    </source>
</reference>
<organism evidence="2 3">
    <name type="scientific">Bondarzewia mesenterica</name>
    <dbReference type="NCBI Taxonomy" id="1095465"/>
    <lineage>
        <taxon>Eukaryota</taxon>
        <taxon>Fungi</taxon>
        <taxon>Dikarya</taxon>
        <taxon>Basidiomycota</taxon>
        <taxon>Agaricomycotina</taxon>
        <taxon>Agaricomycetes</taxon>
        <taxon>Russulales</taxon>
        <taxon>Bondarzewiaceae</taxon>
        <taxon>Bondarzewia</taxon>
    </lineage>
</organism>
<dbReference type="AlphaFoldDB" id="A0A4S4M367"/>
<evidence type="ECO:0000313" key="3">
    <source>
        <dbReference type="Proteomes" id="UP000310158"/>
    </source>
</evidence>
<proteinExistence type="predicted"/>
<dbReference type="GO" id="GO:0047372">
    <property type="term" value="F:monoacylglycerol lipase activity"/>
    <property type="evidence" value="ECO:0007669"/>
    <property type="project" value="TreeGrafter"/>
</dbReference>
<keyword evidence="3" id="KW-1185">Reference proteome</keyword>
<dbReference type="PANTHER" id="PTHR43798">
    <property type="entry name" value="MONOACYLGLYCEROL LIPASE"/>
    <property type="match status" value="1"/>
</dbReference>
<dbReference type="InterPro" id="IPR050266">
    <property type="entry name" value="AB_hydrolase_sf"/>
</dbReference>
<dbReference type="EMBL" id="SGPL01000043">
    <property type="protein sequence ID" value="THH19524.1"/>
    <property type="molecule type" value="Genomic_DNA"/>
</dbReference>
<comment type="caution">
    <text evidence="2">The sequence shown here is derived from an EMBL/GenBank/DDBJ whole genome shotgun (WGS) entry which is preliminary data.</text>
</comment>
<dbReference type="Gene3D" id="3.40.50.1820">
    <property type="entry name" value="alpha/beta hydrolase"/>
    <property type="match status" value="1"/>
</dbReference>
<evidence type="ECO:0000313" key="2">
    <source>
        <dbReference type="EMBL" id="THH19524.1"/>
    </source>
</evidence>
<dbReference type="PANTHER" id="PTHR43798:SF5">
    <property type="entry name" value="MONOACYLGLYCEROL LIPASE ABHD6"/>
    <property type="match status" value="1"/>
</dbReference>
<dbReference type="OrthoDB" id="19657at2759"/>
<dbReference type="Proteomes" id="UP000310158">
    <property type="component" value="Unassembled WGS sequence"/>
</dbReference>
<protein>
    <recommendedName>
        <fullName evidence="1">AB hydrolase-1 domain-containing protein</fullName>
    </recommendedName>
</protein>
<gene>
    <name evidence="2" type="ORF">EW146_g1663</name>
</gene>
<dbReference type="InterPro" id="IPR029058">
    <property type="entry name" value="AB_hydrolase_fold"/>
</dbReference>
<dbReference type="InterPro" id="IPR000073">
    <property type="entry name" value="AB_hydrolase_1"/>
</dbReference>